<accession>A0AB34XJ19</accession>
<feature type="transmembrane region" description="Helical" evidence="1">
    <location>
        <begin position="143"/>
        <end position="162"/>
    </location>
</feature>
<protein>
    <submittedName>
        <fullName evidence="2">Uncharacterized protein</fullName>
    </submittedName>
</protein>
<keyword evidence="1" id="KW-1133">Transmembrane helix</keyword>
<evidence type="ECO:0000313" key="3">
    <source>
        <dbReference type="Proteomes" id="UP000075394"/>
    </source>
</evidence>
<comment type="caution">
    <text evidence="2">The sequence shown here is derived from an EMBL/GenBank/DDBJ whole genome shotgun (WGS) entry which is preliminary data.</text>
</comment>
<feature type="transmembrane region" description="Helical" evidence="1">
    <location>
        <begin position="53"/>
        <end position="76"/>
    </location>
</feature>
<feature type="transmembrane region" description="Helical" evidence="1">
    <location>
        <begin position="120"/>
        <end position="136"/>
    </location>
</feature>
<evidence type="ECO:0000313" key="2">
    <source>
        <dbReference type="EMBL" id="KXV09639.1"/>
    </source>
</evidence>
<proteinExistence type="predicted"/>
<dbReference type="AlphaFoldDB" id="A0AB34XJ19"/>
<organism evidence="2 3">
    <name type="scientific">Gluconobacter oxydans</name>
    <name type="common">Gluconobacter suboxydans</name>
    <dbReference type="NCBI Taxonomy" id="442"/>
    <lineage>
        <taxon>Bacteria</taxon>
        <taxon>Pseudomonadati</taxon>
        <taxon>Pseudomonadota</taxon>
        <taxon>Alphaproteobacteria</taxon>
        <taxon>Acetobacterales</taxon>
        <taxon>Acetobacteraceae</taxon>
        <taxon>Gluconobacter</taxon>
    </lineage>
</organism>
<gene>
    <name evidence="2" type="ORF">AD931_03440</name>
</gene>
<name>A0AB34XJ19_GLUOY</name>
<reference evidence="2 3" key="1">
    <citation type="submission" date="2015-06" db="EMBL/GenBank/DDBJ databases">
        <title>Improved classification and identification of acetic acid bacteria using matrix-assisted laser desorption/ionization time-of-flight mass spectrometry; Gluconobacter nephelii and Gluconobacter uchimurae are later heterotypic synonyms of Gluconobacter japonicus and Gluconobacter oxydans, respectively.</title>
        <authorList>
            <person name="Li L."/>
            <person name="Cleenwerck I."/>
            <person name="De Vuyst L."/>
            <person name="Vandamme P."/>
        </authorList>
    </citation>
    <scope>NUCLEOTIDE SEQUENCE [LARGE SCALE GENOMIC DNA]</scope>
    <source>
        <strain evidence="2 3">LMG 1386</strain>
    </source>
</reference>
<feature type="transmembrane region" description="Helical" evidence="1">
    <location>
        <begin position="29"/>
        <end position="47"/>
    </location>
</feature>
<sequence>MFFSAGTGILTAGSPGRDGTRMMTERKNWRGLLTDCAGLAFAALWAARGAQAAMLPIPLTVAILTIPTILLVLGFIRRDLVLRHPEISLDPQLTRRIKILRFVGIFIAASWTHAHHRVDLFYPLLGAIIGLSYIPLGCALREPVHIVMGGAIVLISGLSMLLPEPHHLEVAGFGTAIAIWAGSAMRLWRSGVFLTPDTSSTTLA</sequence>
<dbReference type="EMBL" id="LHZD01000014">
    <property type="protein sequence ID" value="KXV09639.1"/>
    <property type="molecule type" value="Genomic_DNA"/>
</dbReference>
<dbReference type="Proteomes" id="UP000075394">
    <property type="component" value="Unassembled WGS sequence"/>
</dbReference>
<evidence type="ECO:0000256" key="1">
    <source>
        <dbReference type="SAM" id="Phobius"/>
    </source>
</evidence>
<feature type="transmembrane region" description="Helical" evidence="1">
    <location>
        <begin position="97"/>
        <end position="114"/>
    </location>
</feature>
<keyword evidence="1" id="KW-0472">Membrane</keyword>
<keyword evidence="1" id="KW-0812">Transmembrane</keyword>